<reference evidence="2" key="1">
    <citation type="journal article" date="2022" name="Int. J. Syst. Evol. Microbiol.">
        <title>Pseudomonas aegrilactucae sp. nov. and Pseudomonas morbosilactucae sp. nov., pathogens causing bacterial rot of lettuce in Japan.</title>
        <authorList>
            <person name="Sawada H."/>
            <person name="Fujikawa T."/>
            <person name="Satou M."/>
        </authorList>
    </citation>
    <scope>NUCLEOTIDE SEQUENCE</scope>
    <source>
        <strain evidence="2">0166_1</strain>
    </source>
</reference>
<evidence type="ECO:0000313" key="3">
    <source>
        <dbReference type="Proteomes" id="UP001162834"/>
    </source>
</evidence>
<dbReference type="SUPFAM" id="SSF50800">
    <property type="entry name" value="PK beta-barrel domain-like"/>
    <property type="match status" value="1"/>
</dbReference>
<dbReference type="InterPro" id="IPR011037">
    <property type="entry name" value="Pyrv_Knase-like_insert_dom_sf"/>
</dbReference>
<organism evidence="2 3">
    <name type="scientific">Capillimicrobium parvum</name>
    <dbReference type="NCBI Taxonomy" id="2884022"/>
    <lineage>
        <taxon>Bacteria</taxon>
        <taxon>Bacillati</taxon>
        <taxon>Actinomycetota</taxon>
        <taxon>Thermoleophilia</taxon>
        <taxon>Solirubrobacterales</taxon>
        <taxon>Capillimicrobiaceae</taxon>
        <taxon>Capillimicrobium</taxon>
    </lineage>
</organism>
<dbReference type="GO" id="GO:0003824">
    <property type="term" value="F:catalytic activity"/>
    <property type="evidence" value="ECO:0007669"/>
    <property type="project" value="InterPro"/>
</dbReference>
<dbReference type="PROSITE" id="PS51340">
    <property type="entry name" value="MOSC"/>
    <property type="match status" value="1"/>
</dbReference>
<sequence>MNPVVGTVAEIWRYPVKSMGGERLAQSAVATRGLHADRMWAVRDVELNTFTTARRWPILLRCSARFAQDPAGRSAGPGDVLEVIVVFPDGSEVRSSDPAIHDRLSELIGKPATLEPLPALSEKGRYRTPQATKADIRRQFALADDEPLPDFSMFPVRKLAELARYATPVGALYDAYPILLMTRASLRAMAERSPSSQFDVRRFRPNVLIDVDGAELAEFAWCGGRLRAPSVAFDTEIPALRCSIPTRRQGDLPADPDVLRTINAHADHCLGVYANVATAGTLAEGDPLELEPSAAPSATVAVARSGATALKRGTLRVIDALMPRGH</sequence>
<gene>
    <name evidence="2" type="ORF">DSM104329_01298</name>
</gene>
<accession>A0A9E6XV08</accession>
<dbReference type="AlphaFoldDB" id="A0A9E6XV08"/>
<dbReference type="Pfam" id="PF03473">
    <property type="entry name" value="MOSC"/>
    <property type="match status" value="1"/>
</dbReference>
<dbReference type="InterPro" id="IPR005303">
    <property type="entry name" value="MOCOS_middle"/>
</dbReference>
<dbReference type="Pfam" id="PF03476">
    <property type="entry name" value="MOSC_N"/>
    <property type="match status" value="1"/>
</dbReference>
<dbReference type="InterPro" id="IPR005302">
    <property type="entry name" value="MoCF_Sase_C"/>
</dbReference>
<protein>
    <recommendedName>
        <fullName evidence="1">MOSC domain-containing protein</fullName>
    </recommendedName>
</protein>
<evidence type="ECO:0000259" key="1">
    <source>
        <dbReference type="PROSITE" id="PS51340"/>
    </source>
</evidence>
<feature type="domain" description="MOSC" evidence="1">
    <location>
        <begin position="146"/>
        <end position="291"/>
    </location>
</feature>
<dbReference type="Gene3D" id="2.40.33.20">
    <property type="entry name" value="PK beta-barrel domain-like"/>
    <property type="match status" value="1"/>
</dbReference>
<keyword evidence="3" id="KW-1185">Reference proteome</keyword>
<dbReference type="KEGG" id="sbae:DSM104329_01298"/>
<dbReference type="GO" id="GO:0030170">
    <property type="term" value="F:pyridoxal phosphate binding"/>
    <property type="evidence" value="ECO:0007669"/>
    <property type="project" value="InterPro"/>
</dbReference>
<dbReference type="GO" id="GO:0030151">
    <property type="term" value="F:molybdenum ion binding"/>
    <property type="evidence" value="ECO:0007669"/>
    <property type="project" value="InterPro"/>
</dbReference>
<dbReference type="EMBL" id="CP087164">
    <property type="protein sequence ID" value="UGS34916.1"/>
    <property type="molecule type" value="Genomic_DNA"/>
</dbReference>
<proteinExistence type="predicted"/>
<name>A0A9E6XV08_9ACTN</name>
<evidence type="ECO:0000313" key="2">
    <source>
        <dbReference type="EMBL" id="UGS34916.1"/>
    </source>
</evidence>
<dbReference type="Proteomes" id="UP001162834">
    <property type="component" value="Chromosome"/>
</dbReference>